<dbReference type="InterPro" id="IPR029052">
    <property type="entry name" value="Metallo-depent_PP-like"/>
</dbReference>
<dbReference type="InterPro" id="IPR004843">
    <property type="entry name" value="Calcineurin-like_PHP"/>
</dbReference>
<dbReference type="EMBL" id="FNVU01000008">
    <property type="protein sequence ID" value="SEG70895.1"/>
    <property type="molecule type" value="Genomic_DNA"/>
</dbReference>
<dbReference type="OrthoDB" id="9773856at2"/>
<dbReference type="Gene3D" id="3.60.21.10">
    <property type="match status" value="1"/>
</dbReference>
<proteinExistence type="inferred from homology"/>
<accession>A0A1H6CE18</accession>
<dbReference type="PANTHER" id="PTHR30337:SF0">
    <property type="entry name" value="NUCLEASE SBCCD SUBUNIT D"/>
    <property type="match status" value="1"/>
</dbReference>
<evidence type="ECO:0000313" key="10">
    <source>
        <dbReference type="EMBL" id="SEG70895.1"/>
    </source>
</evidence>
<evidence type="ECO:0000256" key="1">
    <source>
        <dbReference type="ARBA" id="ARBA00010555"/>
    </source>
</evidence>
<evidence type="ECO:0000256" key="5">
    <source>
        <dbReference type="ARBA" id="ARBA00022801"/>
    </source>
</evidence>
<keyword evidence="7" id="KW-0233">DNA recombination</keyword>
<evidence type="ECO:0000256" key="6">
    <source>
        <dbReference type="ARBA" id="ARBA00022839"/>
    </source>
</evidence>
<comment type="similarity">
    <text evidence="1 7">Belongs to the SbcD family.</text>
</comment>
<feature type="domain" description="Calcineurin-like phosphoesterase" evidence="8">
    <location>
        <begin position="1"/>
        <end position="89"/>
    </location>
</feature>
<dbReference type="InterPro" id="IPR050535">
    <property type="entry name" value="DNA_Repair-Maintenance_Comp"/>
</dbReference>
<protein>
    <recommendedName>
        <fullName evidence="3 7">Nuclease SbcCD subunit D</fullName>
    </recommendedName>
</protein>
<dbReference type="Proteomes" id="UP000236754">
    <property type="component" value="Unassembled WGS sequence"/>
</dbReference>
<keyword evidence="5 7" id="KW-0378">Hydrolase</keyword>
<dbReference type="GO" id="GO:0008408">
    <property type="term" value="F:3'-5' exonuclease activity"/>
    <property type="evidence" value="ECO:0007669"/>
    <property type="project" value="InterPro"/>
</dbReference>
<keyword evidence="7" id="KW-0255">Endonuclease</keyword>
<name>A0A1H6CE18_9ACTN</name>
<feature type="domain" description="Nuclease SbcCD subunit D C-terminal" evidence="9">
    <location>
        <begin position="268"/>
        <end position="356"/>
    </location>
</feature>
<dbReference type="Pfam" id="PF00149">
    <property type="entry name" value="Metallophos"/>
    <property type="match status" value="1"/>
</dbReference>
<dbReference type="RefSeq" id="WP_103887389.1">
    <property type="nucleotide sequence ID" value="NZ_FNVU01000008.1"/>
</dbReference>
<dbReference type="CDD" id="cd00840">
    <property type="entry name" value="MPP_Mre11_N"/>
    <property type="match status" value="1"/>
</dbReference>
<evidence type="ECO:0000259" key="8">
    <source>
        <dbReference type="Pfam" id="PF00149"/>
    </source>
</evidence>
<comment type="function">
    <text evidence="7">SbcCD cleaves DNA hairpin structures. These structures can inhibit DNA replication and are intermediates in certain DNA recombination reactions. The complex acts as a 3'-&gt;5' double strand exonuclease that can open hairpins. It also has a 5' single-strand endonuclease activity.</text>
</comment>
<evidence type="ECO:0000256" key="7">
    <source>
        <dbReference type="RuleBase" id="RU363069"/>
    </source>
</evidence>
<dbReference type="Pfam" id="PF12320">
    <property type="entry name" value="SbcD_C"/>
    <property type="match status" value="1"/>
</dbReference>
<dbReference type="AlphaFoldDB" id="A0A1H6CE18"/>
<dbReference type="NCBIfam" id="TIGR00619">
    <property type="entry name" value="sbcd"/>
    <property type="match status" value="1"/>
</dbReference>
<keyword evidence="11" id="KW-1185">Reference proteome</keyword>
<evidence type="ECO:0000256" key="3">
    <source>
        <dbReference type="ARBA" id="ARBA00013365"/>
    </source>
</evidence>
<comment type="subunit">
    <text evidence="2 7">Heterodimer of SbcC and SbcD.</text>
</comment>
<dbReference type="InterPro" id="IPR004593">
    <property type="entry name" value="SbcD"/>
</dbReference>
<dbReference type="SUPFAM" id="SSF56300">
    <property type="entry name" value="Metallo-dependent phosphatases"/>
    <property type="match status" value="1"/>
</dbReference>
<keyword evidence="6 7" id="KW-0269">Exonuclease</keyword>
<dbReference type="GO" id="GO:0006310">
    <property type="term" value="P:DNA recombination"/>
    <property type="evidence" value="ECO:0007669"/>
    <property type="project" value="UniProtKB-KW"/>
</dbReference>
<keyword evidence="4 7" id="KW-0540">Nuclease</keyword>
<organism evidence="10 11">
    <name type="scientific">Actinacidiphila yanglinensis</name>
    <dbReference type="NCBI Taxonomy" id="310779"/>
    <lineage>
        <taxon>Bacteria</taxon>
        <taxon>Bacillati</taxon>
        <taxon>Actinomycetota</taxon>
        <taxon>Actinomycetes</taxon>
        <taxon>Kitasatosporales</taxon>
        <taxon>Streptomycetaceae</taxon>
        <taxon>Actinacidiphila</taxon>
    </lineage>
</organism>
<dbReference type="GO" id="GO:0006260">
    <property type="term" value="P:DNA replication"/>
    <property type="evidence" value="ECO:0007669"/>
    <property type="project" value="UniProtKB-KW"/>
</dbReference>
<gene>
    <name evidence="7" type="primary">sbcD</name>
    <name evidence="10" type="ORF">SAMN05216223_108317</name>
</gene>
<evidence type="ECO:0000259" key="9">
    <source>
        <dbReference type="Pfam" id="PF12320"/>
    </source>
</evidence>
<reference evidence="10 11" key="1">
    <citation type="submission" date="2016-10" db="EMBL/GenBank/DDBJ databases">
        <authorList>
            <person name="de Groot N.N."/>
        </authorList>
    </citation>
    <scope>NUCLEOTIDE SEQUENCE [LARGE SCALE GENOMIC DNA]</scope>
    <source>
        <strain evidence="10 11">CGMCC 4.2023</strain>
    </source>
</reference>
<evidence type="ECO:0000256" key="4">
    <source>
        <dbReference type="ARBA" id="ARBA00022722"/>
    </source>
</evidence>
<dbReference type="PANTHER" id="PTHR30337">
    <property type="entry name" value="COMPONENT OF ATP-DEPENDENT DSDNA EXONUCLEASE"/>
    <property type="match status" value="1"/>
</dbReference>
<dbReference type="InterPro" id="IPR041796">
    <property type="entry name" value="Mre11_N"/>
</dbReference>
<evidence type="ECO:0000313" key="11">
    <source>
        <dbReference type="Proteomes" id="UP000236754"/>
    </source>
</evidence>
<evidence type="ECO:0000256" key="2">
    <source>
        <dbReference type="ARBA" id="ARBA00011322"/>
    </source>
</evidence>
<dbReference type="GO" id="GO:0004519">
    <property type="term" value="F:endonuclease activity"/>
    <property type="evidence" value="ECO:0007669"/>
    <property type="project" value="UniProtKB-KW"/>
</dbReference>
<dbReference type="InterPro" id="IPR026843">
    <property type="entry name" value="SbcD_C"/>
</dbReference>
<sequence>MRFLHTSDWHLGRSFHRVSLLEDQRTFLDHLVATVRAEQVDAVLVAGDVYDRAVPPLGAIELYDEVLHRLADLGVPAVLTSGNHDSARRLGVGAGLIGRAGVHLRTDPATCHLPVLLPDPPHGDVAVYGLPYLEPALVQAEFDTERADHTAVLGAAMDRVRADLATRPAGTRAVVVAHAFVTGGAPCDSERDITASGVEAVPAGLFDGAHYVALGHLHGCQTINDRVRYSGSPLAYSFSEQHQRKSMWLVDLGPGGDVTARRLDTPVPRPLARLRGHLDDLLADPALEPHTGSWVEATLTDPFRPHEPMAALAKRFPHILALAFEPDRDTEDPLATYARRLHGRTDQQIAEDFVAHVRGNGPDGAERGVLRAALDAVRADAVRAERD</sequence>
<keyword evidence="7" id="KW-0235">DNA replication</keyword>